<dbReference type="InterPro" id="IPR058575">
    <property type="entry name" value="NTP_transf_8_dom"/>
</dbReference>
<proteinExistence type="predicted"/>
<organism evidence="2 3">
    <name type="scientific">Methylobacterium gossipiicola</name>
    <dbReference type="NCBI Taxonomy" id="582675"/>
    <lineage>
        <taxon>Bacteria</taxon>
        <taxon>Pseudomonadati</taxon>
        <taxon>Pseudomonadota</taxon>
        <taxon>Alphaproteobacteria</taxon>
        <taxon>Hyphomicrobiales</taxon>
        <taxon>Methylobacteriaceae</taxon>
        <taxon>Methylobacterium</taxon>
    </lineage>
</organism>
<dbReference type="OrthoDB" id="8250574at2"/>
<protein>
    <recommendedName>
        <fullName evidence="1">Nucleotidyltransferase-like domain-containing protein</fullName>
    </recommendedName>
</protein>
<dbReference type="Proteomes" id="UP000199229">
    <property type="component" value="Unassembled WGS sequence"/>
</dbReference>
<evidence type="ECO:0000313" key="2">
    <source>
        <dbReference type="EMBL" id="SFG38929.1"/>
    </source>
</evidence>
<dbReference type="AlphaFoldDB" id="A0A1I2RHF6"/>
<name>A0A1I2RHF6_9HYPH</name>
<dbReference type="EMBL" id="FOPM01000002">
    <property type="protein sequence ID" value="SFG38929.1"/>
    <property type="molecule type" value="Genomic_DNA"/>
</dbReference>
<sequence>MSYSDLDGEQTRQTLNTEQAFEAYRAARDELKHRFAGSMAWKTIAGITYLYRGQRGIWKSLGPRTPETEEALVSFRAGRLRTRARMTSLAKRLDRMAAVNRALDLGRIPVIAARILRALSDARLTETAILTVGTNALYAYERMAGVQIADAILATEDIDFLYDARASLKLLAPDVAATGVAGLLRKVDRSFEIIGKDGFRATNRDGYIVDLITPAPKDPMLSRGRKRIGSEAGDLTAVEIEGLNWLVNAPKITEIVMDQRGYPASMIVPDPRAFALHKFWLSKRDDRNPAKRRRDEAQAGLIVGLLAKHLPHLRFDDPALAALPRALRDEAARLAPARREAAPEPSRLEPDW</sequence>
<feature type="domain" description="Nucleotidyltransferase-like" evidence="1">
    <location>
        <begin position="113"/>
        <end position="319"/>
    </location>
</feature>
<gene>
    <name evidence="2" type="ORF">SAMN05192565_102275</name>
</gene>
<evidence type="ECO:0000259" key="1">
    <source>
        <dbReference type="Pfam" id="PF12281"/>
    </source>
</evidence>
<dbReference type="STRING" id="582675.SAMN05192565_102275"/>
<dbReference type="Pfam" id="PF12281">
    <property type="entry name" value="NTP_transf_8"/>
    <property type="match status" value="1"/>
</dbReference>
<reference evidence="3" key="1">
    <citation type="submission" date="2016-10" db="EMBL/GenBank/DDBJ databases">
        <authorList>
            <person name="Varghese N."/>
            <person name="Submissions S."/>
        </authorList>
    </citation>
    <scope>NUCLEOTIDE SEQUENCE [LARGE SCALE GENOMIC DNA]</scope>
    <source>
        <strain evidence="3">Gh-105</strain>
    </source>
</reference>
<accession>A0A1I2RHF6</accession>
<keyword evidence="3" id="KW-1185">Reference proteome</keyword>
<evidence type="ECO:0000313" key="3">
    <source>
        <dbReference type="Proteomes" id="UP000199229"/>
    </source>
</evidence>